<dbReference type="Gene3D" id="3.40.309.10">
    <property type="entry name" value="Aldehyde Dehydrogenase, Chain A, domain 2"/>
    <property type="match status" value="1"/>
</dbReference>
<name>A0ABN9I2Q5_RALPI</name>
<evidence type="ECO:0000256" key="4">
    <source>
        <dbReference type="PROSITE-ProRule" id="PRU10007"/>
    </source>
</evidence>
<dbReference type="CDD" id="cd07093">
    <property type="entry name" value="ALDH_F8_HMSADH"/>
    <property type="match status" value="1"/>
</dbReference>
<evidence type="ECO:0000256" key="5">
    <source>
        <dbReference type="RuleBase" id="RU003345"/>
    </source>
</evidence>
<evidence type="ECO:0000256" key="2">
    <source>
        <dbReference type="ARBA" id="ARBA00023002"/>
    </source>
</evidence>
<dbReference type="PROSITE" id="PS00687">
    <property type="entry name" value="ALDEHYDE_DEHYDR_GLU"/>
    <property type="match status" value="1"/>
</dbReference>
<dbReference type="PROSITE" id="PS00070">
    <property type="entry name" value="ALDEHYDE_DEHYDR_CYS"/>
    <property type="match status" value="1"/>
</dbReference>
<dbReference type="InterPro" id="IPR016163">
    <property type="entry name" value="Ald_DH_C"/>
</dbReference>
<evidence type="ECO:0000256" key="1">
    <source>
        <dbReference type="ARBA" id="ARBA00009986"/>
    </source>
</evidence>
<keyword evidence="8" id="KW-1185">Reference proteome</keyword>
<accession>A0ABN9I2Q5</accession>
<dbReference type="PANTHER" id="PTHR43720">
    <property type="entry name" value="2-AMINOMUCONIC SEMIALDEHYDE DEHYDROGENASE"/>
    <property type="match status" value="1"/>
</dbReference>
<dbReference type="InterPro" id="IPR015590">
    <property type="entry name" value="Aldehyde_DH_dom"/>
</dbReference>
<keyword evidence="2 5" id="KW-0560">Oxidoreductase</keyword>
<comment type="similarity">
    <text evidence="1 5">Belongs to the aldehyde dehydrogenase family.</text>
</comment>
<dbReference type="Proteomes" id="UP001189303">
    <property type="component" value="Unassembled WGS sequence"/>
</dbReference>
<dbReference type="NCBIfam" id="TIGR02299">
    <property type="entry name" value="HpaE"/>
    <property type="match status" value="1"/>
</dbReference>
<feature type="active site" evidence="4">
    <location>
        <position position="249"/>
    </location>
</feature>
<dbReference type="InterPro" id="IPR016160">
    <property type="entry name" value="Ald_DH_CS_CYS"/>
</dbReference>
<comment type="caution">
    <text evidence="7">The sequence shown here is derived from an EMBL/GenBank/DDBJ whole genome shotgun (WGS) entry which is preliminary data.</text>
</comment>
<protein>
    <submittedName>
        <fullName evidence="7">NAD/NADP-dependent betaine aldehyde dehydrogenase</fullName>
        <ecNumber evidence="7">1.2.1.8</ecNumber>
    </submittedName>
</protein>
<dbReference type="InterPro" id="IPR016162">
    <property type="entry name" value="Ald_DH_N"/>
</dbReference>
<dbReference type="EC" id="1.2.1.8" evidence="7"/>
<dbReference type="EMBL" id="CATWFT010000005">
    <property type="protein sequence ID" value="CAJ0723693.1"/>
    <property type="molecule type" value="Genomic_DNA"/>
</dbReference>
<keyword evidence="3" id="KW-0520">NAD</keyword>
<dbReference type="RefSeq" id="WP_012762113.1">
    <property type="nucleotide sequence ID" value="NZ_CATWFT010000005.1"/>
</dbReference>
<dbReference type="Gene3D" id="3.40.605.10">
    <property type="entry name" value="Aldehyde Dehydrogenase, Chain A, domain 1"/>
    <property type="match status" value="1"/>
</dbReference>
<evidence type="ECO:0000256" key="3">
    <source>
        <dbReference type="ARBA" id="ARBA00023027"/>
    </source>
</evidence>
<evidence type="ECO:0000313" key="7">
    <source>
        <dbReference type="EMBL" id="CAJ0723693.1"/>
    </source>
</evidence>
<proteinExistence type="inferred from homology"/>
<reference evidence="7 8" key="1">
    <citation type="submission" date="2023-07" db="EMBL/GenBank/DDBJ databases">
        <authorList>
            <person name="Peeters C."/>
        </authorList>
    </citation>
    <scope>NUCLEOTIDE SEQUENCE [LARGE SCALE GENOMIC DNA]</scope>
    <source>
        <strain evidence="7 8">R-38712</strain>
    </source>
</reference>
<dbReference type="InterPro" id="IPR016161">
    <property type="entry name" value="Ald_DH/histidinol_DH"/>
</dbReference>
<organism evidence="7 8">
    <name type="scientific">Ralstonia pickettii</name>
    <name type="common">Burkholderia pickettii</name>
    <dbReference type="NCBI Taxonomy" id="329"/>
    <lineage>
        <taxon>Bacteria</taxon>
        <taxon>Pseudomonadati</taxon>
        <taxon>Pseudomonadota</taxon>
        <taxon>Betaproteobacteria</taxon>
        <taxon>Burkholderiales</taxon>
        <taxon>Burkholderiaceae</taxon>
        <taxon>Ralstonia</taxon>
    </lineage>
</organism>
<dbReference type="Pfam" id="PF00171">
    <property type="entry name" value="Aldedh"/>
    <property type="match status" value="1"/>
</dbReference>
<sequence>MSRVNMDPVKHWIDGRQVDSAERFVTTNPATGEAITEVASGGEAEINAAVAAAKAAFPAWANTPAKQRAKLMRRLGELIEQNVPHLAALETMDTGLPIAQTSKQLIPRASENFHFFAAVCTQVNGRTYPVDDQMLNYTLYQPVGVCALISPWNVPFMTATWKVAPCLALGNTAVLKMSELSPLTADQLGRLALEAGIPPGVLNVVQGYGATAGDALVRHPDVRVVSFTGGTTTGKRIMERAGLKKFSMELGGKSPVLVFDDADLDRALDASLFTIFSINGERCTAGSRIFVQESVYDDFVRKFAERAKRLVVGDPADETTHVGSMITRAHWEKVTGYIRLGEQEGAKILAGGAEKPAGLPGHLQNGNFVAPTVLANVDNRMRVAQEEIFGPVACLIPFKDEADGLKLANDVEYGLASYIWTQDVGKVHRVARGIEAGMVFVNSQNVRDLRQPFGGVKASGTGREGGEYSLEVFAEIKNVCISMGSHHIPRWGV</sequence>
<dbReference type="PANTHER" id="PTHR43720:SF2">
    <property type="entry name" value="2-AMINOMUCONIC SEMIALDEHYDE DEHYDROGENASE"/>
    <property type="match status" value="1"/>
</dbReference>
<dbReference type="SUPFAM" id="SSF53720">
    <property type="entry name" value="ALDH-like"/>
    <property type="match status" value="1"/>
</dbReference>
<feature type="domain" description="Aldehyde dehydrogenase" evidence="6">
    <location>
        <begin position="20"/>
        <end position="479"/>
    </location>
</feature>
<dbReference type="InterPro" id="IPR011985">
    <property type="entry name" value="DH_HpaE"/>
</dbReference>
<evidence type="ECO:0000259" key="6">
    <source>
        <dbReference type="Pfam" id="PF00171"/>
    </source>
</evidence>
<dbReference type="InterPro" id="IPR029510">
    <property type="entry name" value="Ald_DH_CS_GLU"/>
</dbReference>
<evidence type="ECO:0000313" key="8">
    <source>
        <dbReference type="Proteomes" id="UP001189303"/>
    </source>
</evidence>
<gene>
    <name evidence="7" type="primary">betB</name>
    <name evidence="7" type="ORF">R38712_02097</name>
</gene>
<dbReference type="GO" id="GO:0008802">
    <property type="term" value="F:betaine-aldehyde dehydrogenase (NAD+) activity"/>
    <property type="evidence" value="ECO:0007669"/>
    <property type="project" value="UniProtKB-EC"/>
</dbReference>